<dbReference type="GO" id="GO:0005886">
    <property type="term" value="C:plasma membrane"/>
    <property type="evidence" value="ECO:0007669"/>
    <property type="project" value="TreeGrafter"/>
</dbReference>
<feature type="domain" description="Immunoglobulin" evidence="5">
    <location>
        <begin position="27"/>
        <end position="127"/>
    </location>
</feature>
<evidence type="ECO:0000256" key="2">
    <source>
        <dbReference type="ARBA" id="ARBA00022692"/>
    </source>
</evidence>
<evidence type="ECO:0000256" key="1">
    <source>
        <dbReference type="ARBA" id="ARBA00004370"/>
    </source>
</evidence>
<proteinExistence type="predicted"/>
<dbReference type="InterPro" id="IPR050671">
    <property type="entry name" value="CD300_family_receptors"/>
</dbReference>
<dbReference type="SUPFAM" id="SSF48726">
    <property type="entry name" value="Immunoglobulin"/>
    <property type="match status" value="1"/>
</dbReference>
<dbReference type="AlphaFoldDB" id="A0A7N6AQ11"/>
<comment type="subcellular location">
    <subcellularLocation>
        <location evidence="1">Membrane</location>
    </subcellularLocation>
</comment>
<dbReference type="OrthoDB" id="9805957at2759"/>
<accession>A0A7N6AQ11</accession>
<dbReference type="GeneTree" id="ENSGT01120000272041"/>
<dbReference type="InterPro" id="IPR003599">
    <property type="entry name" value="Ig_sub"/>
</dbReference>
<keyword evidence="3" id="KW-0472">Membrane</keyword>
<reference evidence="6" key="1">
    <citation type="submission" date="2021-04" db="EMBL/GenBank/DDBJ databases">
        <authorList>
            <consortium name="Wellcome Sanger Institute Data Sharing"/>
        </authorList>
    </citation>
    <scope>NUCLEOTIDE SEQUENCE [LARGE SCALE GENOMIC DNA]</scope>
</reference>
<keyword evidence="7" id="KW-1185">Reference proteome</keyword>
<dbReference type="PANTHER" id="PTHR11860">
    <property type="entry name" value="POLYMERIC-IMMUNOGLOBULIN RECEPTOR"/>
    <property type="match status" value="1"/>
</dbReference>
<dbReference type="Ensembl" id="ENSATET00000058286.1">
    <property type="protein sequence ID" value="ENSATEP00000051330.1"/>
    <property type="gene ID" value="ENSATEG00000028387.1"/>
</dbReference>
<name>A0A7N6AQ11_ANATE</name>
<feature type="chain" id="PRO_5030732643" description="Immunoglobulin domain-containing protein" evidence="4">
    <location>
        <begin position="19"/>
        <end position="186"/>
    </location>
</feature>
<evidence type="ECO:0000256" key="4">
    <source>
        <dbReference type="SAM" id="SignalP"/>
    </source>
</evidence>
<dbReference type="GO" id="GO:0004888">
    <property type="term" value="F:transmembrane signaling receptor activity"/>
    <property type="evidence" value="ECO:0007669"/>
    <property type="project" value="TreeGrafter"/>
</dbReference>
<dbReference type="Proteomes" id="UP000265040">
    <property type="component" value="Chromosome 7"/>
</dbReference>
<evidence type="ECO:0000313" key="6">
    <source>
        <dbReference type="Ensembl" id="ENSATEP00000051330.1"/>
    </source>
</evidence>
<evidence type="ECO:0000313" key="7">
    <source>
        <dbReference type="Proteomes" id="UP000265040"/>
    </source>
</evidence>
<feature type="signal peptide" evidence="4">
    <location>
        <begin position="1"/>
        <end position="18"/>
    </location>
</feature>
<sequence length="186" mass="20280">MHILDFLLLFCRLSLCGGNTGLVSAKLNIYTGAEGGSGTIDCYLNLPGNTKFFCRKQCKEEDILVKTDGVTANNGRYSVKYSDGPSGRGIVSVTITNLIKSDSGPYRCGLGKSSTPDSYSDFEIRVSDGEFLLKSLNLIFGDVVAQVVDQALSPDSSSTWFSVIVVDGEFLFSYMRIFLHISFKAH</sequence>
<dbReference type="InterPro" id="IPR036179">
    <property type="entry name" value="Ig-like_dom_sf"/>
</dbReference>
<evidence type="ECO:0000259" key="5">
    <source>
        <dbReference type="SMART" id="SM00409"/>
    </source>
</evidence>
<keyword evidence="2" id="KW-0812">Transmembrane</keyword>
<protein>
    <recommendedName>
        <fullName evidence="5">Immunoglobulin domain-containing protein</fullName>
    </recommendedName>
</protein>
<dbReference type="SMART" id="SM00409">
    <property type="entry name" value="IG"/>
    <property type="match status" value="1"/>
</dbReference>
<reference evidence="6" key="2">
    <citation type="submission" date="2025-08" db="UniProtKB">
        <authorList>
            <consortium name="Ensembl"/>
        </authorList>
    </citation>
    <scope>IDENTIFICATION</scope>
</reference>
<dbReference type="InterPro" id="IPR013106">
    <property type="entry name" value="Ig_V-set"/>
</dbReference>
<keyword evidence="4" id="KW-0732">Signal</keyword>
<dbReference type="InterPro" id="IPR013783">
    <property type="entry name" value="Ig-like_fold"/>
</dbReference>
<dbReference type="Gene3D" id="2.60.40.10">
    <property type="entry name" value="Immunoglobulins"/>
    <property type="match status" value="1"/>
</dbReference>
<dbReference type="Pfam" id="PF07686">
    <property type="entry name" value="V-set"/>
    <property type="match status" value="1"/>
</dbReference>
<reference evidence="6" key="3">
    <citation type="submission" date="2025-09" db="UniProtKB">
        <authorList>
            <consortium name="Ensembl"/>
        </authorList>
    </citation>
    <scope>IDENTIFICATION</scope>
</reference>
<evidence type="ECO:0000256" key="3">
    <source>
        <dbReference type="ARBA" id="ARBA00023136"/>
    </source>
</evidence>
<dbReference type="InParanoid" id="A0A7N6AQ11"/>
<dbReference type="PANTHER" id="PTHR11860:SF87">
    <property type="entry name" value="CMRF35-LIKE MOLECULE 8"/>
    <property type="match status" value="1"/>
</dbReference>
<organism evidence="6 7">
    <name type="scientific">Anabas testudineus</name>
    <name type="common">Climbing perch</name>
    <name type="synonym">Anthias testudineus</name>
    <dbReference type="NCBI Taxonomy" id="64144"/>
    <lineage>
        <taxon>Eukaryota</taxon>
        <taxon>Metazoa</taxon>
        <taxon>Chordata</taxon>
        <taxon>Craniata</taxon>
        <taxon>Vertebrata</taxon>
        <taxon>Euteleostomi</taxon>
        <taxon>Actinopterygii</taxon>
        <taxon>Neopterygii</taxon>
        <taxon>Teleostei</taxon>
        <taxon>Neoteleostei</taxon>
        <taxon>Acanthomorphata</taxon>
        <taxon>Anabantaria</taxon>
        <taxon>Anabantiformes</taxon>
        <taxon>Anabantoidei</taxon>
        <taxon>Anabantidae</taxon>
        <taxon>Anabas</taxon>
    </lineage>
</organism>